<dbReference type="EC" id="4.4.1.13" evidence="2"/>
<dbReference type="CDD" id="cd00609">
    <property type="entry name" value="AAT_like"/>
    <property type="match status" value="1"/>
</dbReference>
<dbReference type="InterPro" id="IPR015424">
    <property type="entry name" value="PyrdxlP-dep_Trfase"/>
</dbReference>
<evidence type="ECO:0000256" key="5">
    <source>
        <dbReference type="ARBA" id="ARBA00037974"/>
    </source>
</evidence>
<dbReference type="InterPro" id="IPR051798">
    <property type="entry name" value="Class-II_PLP-Dep_Aminotrans"/>
</dbReference>
<dbReference type="InterPro" id="IPR015422">
    <property type="entry name" value="PyrdxlP-dep_Trfase_small"/>
</dbReference>
<evidence type="ECO:0000259" key="6">
    <source>
        <dbReference type="Pfam" id="PF00155"/>
    </source>
</evidence>
<feature type="domain" description="Aminotransferase class I/classII large" evidence="6">
    <location>
        <begin position="53"/>
        <end position="383"/>
    </location>
</feature>
<dbReference type="RefSeq" id="WP_110941548.1">
    <property type="nucleotide sequence ID" value="NZ_FQZV01000031.1"/>
</dbReference>
<dbReference type="Proteomes" id="UP000184536">
    <property type="component" value="Unassembled WGS sequence"/>
</dbReference>
<dbReference type="GO" id="GO:0030170">
    <property type="term" value="F:pyridoxal phosphate binding"/>
    <property type="evidence" value="ECO:0007669"/>
    <property type="project" value="InterPro"/>
</dbReference>
<name>A0A1M6KLG6_9FIRM</name>
<keyword evidence="4 7" id="KW-0456">Lyase</keyword>
<dbReference type="STRING" id="1121919.SAMN02745975_02436"/>
<dbReference type="Gene3D" id="3.90.1150.10">
    <property type="entry name" value="Aspartate Aminotransferase, domain 1"/>
    <property type="match status" value="1"/>
</dbReference>
<evidence type="ECO:0000256" key="4">
    <source>
        <dbReference type="ARBA" id="ARBA00023239"/>
    </source>
</evidence>
<comment type="cofactor">
    <cofactor evidence="1">
        <name>pyridoxal 5'-phosphate</name>
        <dbReference type="ChEBI" id="CHEBI:597326"/>
    </cofactor>
</comment>
<dbReference type="GO" id="GO:0047804">
    <property type="term" value="F:cysteine-S-conjugate beta-lyase activity"/>
    <property type="evidence" value="ECO:0007669"/>
    <property type="project" value="UniProtKB-EC"/>
</dbReference>
<dbReference type="Gene3D" id="3.40.640.10">
    <property type="entry name" value="Type I PLP-dependent aspartate aminotransferase-like (Major domain)"/>
    <property type="match status" value="1"/>
</dbReference>
<organism evidence="7 8">
    <name type="scientific">Geosporobacter subterraneus DSM 17957</name>
    <dbReference type="NCBI Taxonomy" id="1121919"/>
    <lineage>
        <taxon>Bacteria</taxon>
        <taxon>Bacillati</taxon>
        <taxon>Bacillota</taxon>
        <taxon>Clostridia</taxon>
        <taxon>Peptostreptococcales</taxon>
        <taxon>Thermotaleaceae</taxon>
        <taxon>Geosporobacter</taxon>
    </lineage>
</organism>
<dbReference type="EMBL" id="FQZV01000031">
    <property type="protein sequence ID" value="SHJ59721.1"/>
    <property type="molecule type" value="Genomic_DNA"/>
</dbReference>
<keyword evidence="8" id="KW-1185">Reference proteome</keyword>
<dbReference type="SUPFAM" id="SSF53383">
    <property type="entry name" value="PLP-dependent transferases"/>
    <property type="match status" value="1"/>
</dbReference>
<dbReference type="PANTHER" id="PTHR43525">
    <property type="entry name" value="PROTEIN MALY"/>
    <property type="match status" value="1"/>
</dbReference>
<gene>
    <name evidence="7" type="ORF">SAMN02745975_02436</name>
</gene>
<evidence type="ECO:0000313" key="7">
    <source>
        <dbReference type="EMBL" id="SHJ59721.1"/>
    </source>
</evidence>
<keyword evidence="3" id="KW-0663">Pyridoxal phosphate</keyword>
<evidence type="ECO:0000256" key="1">
    <source>
        <dbReference type="ARBA" id="ARBA00001933"/>
    </source>
</evidence>
<dbReference type="OrthoDB" id="9802872at2"/>
<dbReference type="InterPro" id="IPR027619">
    <property type="entry name" value="C-S_lyase_PatB-like"/>
</dbReference>
<accession>A0A1M6KLG6</accession>
<dbReference type="InterPro" id="IPR015421">
    <property type="entry name" value="PyrdxlP-dep_Trfase_major"/>
</dbReference>
<evidence type="ECO:0000256" key="2">
    <source>
        <dbReference type="ARBA" id="ARBA00012224"/>
    </source>
</evidence>
<dbReference type="NCBIfam" id="TIGR04350">
    <property type="entry name" value="C_S_lyase_PatB"/>
    <property type="match status" value="1"/>
</dbReference>
<reference evidence="8" key="1">
    <citation type="submission" date="2016-11" db="EMBL/GenBank/DDBJ databases">
        <authorList>
            <person name="Varghese N."/>
            <person name="Submissions S."/>
        </authorList>
    </citation>
    <scope>NUCLEOTIDE SEQUENCE [LARGE SCALE GENOMIC DNA]</scope>
    <source>
        <strain evidence="8">DSM 17957</strain>
    </source>
</reference>
<dbReference type="PANTHER" id="PTHR43525:SF1">
    <property type="entry name" value="PROTEIN MALY"/>
    <property type="match status" value="1"/>
</dbReference>
<dbReference type="Pfam" id="PF00155">
    <property type="entry name" value="Aminotran_1_2"/>
    <property type="match status" value="1"/>
</dbReference>
<protein>
    <recommendedName>
        <fullName evidence="2">cysteine-S-conjugate beta-lyase</fullName>
        <ecNumber evidence="2">4.4.1.13</ecNumber>
    </recommendedName>
</protein>
<evidence type="ECO:0000313" key="8">
    <source>
        <dbReference type="Proteomes" id="UP000184536"/>
    </source>
</evidence>
<sequence length="390" mass="44997">MRYDFDRIIDRSNNFAAKYDELELRFGRGDLLPLWVADMDFKAAQPIVDAIRARAAQEIYGYTARPDTYFEAVVSWYKRRYDWEIQREWMSYSPTVVTAMSIIMREFTKPGDKIIIQTPVYYPFFSVVQDNGRELVCNPLKLVGEDYVMDYEDLECKIDDQVKYLILCNPHNPVGRVWTKEELTKLGNICMKNNIKVIADEIHGDLVLYGKKYTPFASISEEFAKYSITCISATKTFNLAGLQASTVIFPDTKDHDKFEKILNILDIKRNNCFSLVAMQAAYQEGEEWLKQLMEYVGENIRFVTDYCEDHIPQIKPNKPEGTYLLWLNCKELGLKDEDLHNLMVNEAKVALNGGTGFGPEGSGYMRMNVACSRRLLEEGLSRIKKAVSKI</sequence>
<proteinExistence type="inferred from homology"/>
<dbReference type="InterPro" id="IPR004839">
    <property type="entry name" value="Aminotransferase_I/II_large"/>
</dbReference>
<comment type="similarity">
    <text evidence="5">Belongs to the class-II pyridoxal-phosphate-dependent aminotransferase family. MalY/PatB cystathionine beta-lyase subfamily.</text>
</comment>
<dbReference type="AlphaFoldDB" id="A0A1M6KLG6"/>
<evidence type="ECO:0000256" key="3">
    <source>
        <dbReference type="ARBA" id="ARBA00022898"/>
    </source>
</evidence>